<evidence type="ECO:0000313" key="5">
    <source>
        <dbReference type="Proteomes" id="UP000893823"/>
    </source>
</evidence>
<accession>A0A1H1V3M6</accession>
<evidence type="ECO:0000256" key="1">
    <source>
        <dbReference type="SAM" id="Phobius"/>
    </source>
</evidence>
<proteinExistence type="predicted"/>
<dbReference type="EMBL" id="SODL02000004">
    <property type="protein sequence ID" value="MCP2368081.1"/>
    <property type="molecule type" value="Genomic_DNA"/>
</dbReference>
<reference evidence="4" key="2">
    <citation type="submission" date="2016-10" db="EMBL/GenBank/DDBJ databases">
        <authorList>
            <person name="Varghese N."/>
            <person name="Submissions S."/>
        </authorList>
    </citation>
    <scope>NUCLEOTIDE SEQUENCE [LARGE SCALE GENOMIC DNA]</scope>
    <source>
        <strain evidence="4">CPCC 202695</strain>
    </source>
</reference>
<dbReference type="Proteomes" id="UP000199482">
    <property type="component" value="Chromosome I"/>
</dbReference>
<keyword evidence="3" id="KW-0378">Hydrolase</keyword>
<name>A0A1H1V3M6_9MICO</name>
<organism evidence="3 4">
    <name type="scientific">Agromyces flavus</name>
    <dbReference type="NCBI Taxonomy" id="589382"/>
    <lineage>
        <taxon>Bacteria</taxon>
        <taxon>Bacillati</taxon>
        <taxon>Actinomycetota</taxon>
        <taxon>Actinomycetes</taxon>
        <taxon>Micrococcales</taxon>
        <taxon>Microbacteriaceae</taxon>
        <taxon>Agromyces</taxon>
    </lineage>
</organism>
<keyword evidence="3" id="KW-0347">Helicase</keyword>
<dbReference type="AlphaFoldDB" id="A0A1H1V3M6"/>
<protein>
    <submittedName>
        <fullName evidence="3">Helicase/secretion neighborhood TadE-like protein</fullName>
    </submittedName>
    <submittedName>
        <fullName evidence="2">Secretion/DNA translocation related TadE-like protein</fullName>
    </submittedName>
</protein>
<dbReference type="STRING" id="589382.SAMN04489721_1919"/>
<keyword evidence="3" id="KW-0067">ATP-binding</keyword>
<sequence length="121" mass="11544">MSLVPGRWRRLRGERGAATVVTLGIVGAVVALAAGLAAVLVGSVASQSAANAADAAALAAADAVSGAVPGEPCAIATRLAAVNGARLTSCDVSGATVLVQVAIERAAFTATASARAGPPPS</sequence>
<keyword evidence="5" id="KW-1185">Reference proteome</keyword>
<keyword evidence="1" id="KW-0472">Membrane</keyword>
<evidence type="ECO:0000313" key="3">
    <source>
        <dbReference type="EMBL" id="SDS79358.1"/>
    </source>
</evidence>
<keyword evidence="1" id="KW-1133">Transmembrane helix</keyword>
<feature type="transmembrane region" description="Helical" evidence="1">
    <location>
        <begin position="20"/>
        <end position="41"/>
    </location>
</feature>
<reference evidence="3" key="1">
    <citation type="submission" date="2016-10" db="EMBL/GenBank/DDBJ databases">
        <authorList>
            <person name="de Groot N.N."/>
        </authorList>
    </citation>
    <scope>NUCLEOTIDE SEQUENCE [LARGE SCALE GENOMIC DNA]</scope>
    <source>
        <strain evidence="3">CPCC 202695</strain>
    </source>
</reference>
<evidence type="ECO:0000313" key="4">
    <source>
        <dbReference type="Proteomes" id="UP000199482"/>
    </source>
</evidence>
<dbReference type="GO" id="GO:0004386">
    <property type="term" value="F:helicase activity"/>
    <property type="evidence" value="ECO:0007669"/>
    <property type="project" value="UniProtKB-KW"/>
</dbReference>
<dbReference type="Proteomes" id="UP000893823">
    <property type="component" value="Unassembled WGS sequence"/>
</dbReference>
<reference evidence="2" key="3">
    <citation type="submission" date="2022-06" db="EMBL/GenBank/DDBJ databases">
        <title>Genomic Encyclopedia of Type Strains, Phase III (KMG-III): the genomes of soil and plant-associated and newly described type strains.</title>
        <authorList>
            <person name="Whitman W."/>
        </authorList>
    </citation>
    <scope>NUCLEOTIDE SEQUENCE</scope>
    <source>
        <strain evidence="2">CPCC 202695</strain>
    </source>
</reference>
<keyword evidence="3" id="KW-0547">Nucleotide-binding</keyword>
<evidence type="ECO:0000313" key="2">
    <source>
        <dbReference type="EMBL" id="MCP2368081.1"/>
    </source>
</evidence>
<keyword evidence="1" id="KW-0812">Transmembrane</keyword>
<gene>
    <name evidence="2" type="ORF">BCL57_002254</name>
    <name evidence="3" type="ORF">SAMN04489721_1919</name>
</gene>
<dbReference type="RefSeq" id="WP_229724729.1">
    <property type="nucleotide sequence ID" value="NZ_BMDN01000004.1"/>
</dbReference>
<dbReference type="EMBL" id="LT629755">
    <property type="protein sequence ID" value="SDS79358.1"/>
    <property type="molecule type" value="Genomic_DNA"/>
</dbReference>
<dbReference type="InterPro" id="IPR021202">
    <property type="entry name" value="Rv3654c-like"/>
</dbReference>
<dbReference type="NCBIfam" id="TIGR03816">
    <property type="entry name" value="tadE_like_DECH"/>
    <property type="match status" value="1"/>
</dbReference>